<dbReference type="InterPro" id="IPR053085">
    <property type="entry name" value="Jasmonate-induced_protein"/>
</dbReference>
<dbReference type="AlphaFoldDB" id="A0A978VGG4"/>
<dbReference type="InterPro" id="IPR049065">
    <property type="entry name" value="Nakanori"/>
</dbReference>
<dbReference type="EMBL" id="JAEACU010000005">
    <property type="protein sequence ID" value="KAH7529453.1"/>
    <property type="molecule type" value="Genomic_DNA"/>
</dbReference>
<evidence type="ECO:0000313" key="2">
    <source>
        <dbReference type="Proteomes" id="UP000813462"/>
    </source>
</evidence>
<reference evidence="1" key="1">
    <citation type="journal article" date="2021" name="Front. Plant Sci.">
        <title>Chromosome-Scale Genome Assembly for Chinese Sour Jujube and Insights Into Its Genome Evolution and Domestication Signature.</title>
        <authorList>
            <person name="Shen L.-Y."/>
            <person name="Luo H."/>
            <person name="Wang X.-L."/>
            <person name="Wang X.-M."/>
            <person name="Qiu X.-J."/>
            <person name="Liu H."/>
            <person name="Zhou S.-S."/>
            <person name="Jia K.-H."/>
            <person name="Nie S."/>
            <person name="Bao Y.-T."/>
            <person name="Zhang R.-G."/>
            <person name="Yun Q.-Z."/>
            <person name="Chai Y.-H."/>
            <person name="Lu J.-Y."/>
            <person name="Li Y."/>
            <person name="Zhao S.-W."/>
            <person name="Mao J.-F."/>
            <person name="Jia S.-G."/>
            <person name="Mao Y.-M."/>
        </authorList>
    </citation>
    <scope>NUCLEOTIDE SEQUENCE</scope>
    <source>
        <strain evidence="1">AT0</strain>
        <tissue evidence="1">Leaf</tissue>
    </source>
</reference>
<evidence type="ECO:0000313" key="1">
    <source>
        <dbReference type="EMBL" id="KAH7529453.1"/>
    </source>
</evidence>
<evidence type="ECO:0008006" key="3">
    <source>
        <dbReference type="Google" id="ProtNLM"/>
    </source>
</evidence>
<proteinExistence type="predicted"/>
<gene>
    <name evidence="1" type="ORF">FEM48_Zijuj05G0185600</name>
</gene>
<organism evidence="1 2">
    <name type="scientific">Ziziphus jujuba var. spinosa</name>
    <dbReference type="NCBI Taxonomy" id="714518"/>
    <lineage>
        <taxon>Eukaryota</taxon>
        <taxon>Viridiplantae</taxon>
        <taxon>Streptophyta</taxon>
        <taxon>Embryophyta</taxon>
        <taxon>Tracheophyta</taxon>
        <taxon>Spermatophyta</taxon>
        <taxon>Magnoliopsida</taxon>
        <taxon>eudicotyledons</taxon>
        <taxon>Gunneridae</taxon>
        <taxon>Pentapetalae</taxon>
        <taxon>rosids</taxon>
        <taxon>fabids</taxon>
        <taxon>Rosales</taxon>
        <taxon>Rhamnaceae</taxon>
        <taxon>Paliureae</taxon>
        <taxon>Ziziphus</taxon>
    </lineage>
</organism>
<dbReference type="Pfam" id="PF21230">
    <property type="entry name" value="Nakanori"/>
    <property type="match status" value="1"/>
</dbReference>
<comment type="caution">
    <text evidence="1">The sequence shown here is derived from an EMBL/GenBank/DDBJ whole genome shotgun (WGS) entry which is preliminary data.</text>
</comment>
<dbReference type="Proteomes" id="UP000813462">
    <property type="component" value="Unassembled WGS sequence"/>
</dbReference>
<accession>A0A978VGG4</accession>
<dbReference type="PANTHER" id="PTHR36482">
    <property type="entry name" value="OSJNBA0024J22.15 PROTEIN"/>
    <property type="match status" value="1"/>
</dbReference>
<protein>
    <recommendedName>
        <fullName evidence="3">23 kDa jasmonate-induced protein-like</fullName>
    </recommendedName>
</protein>
<dbReference type="PANTHER" id="PTHR36482:SF5">
    <property type="entry name" value="23 KDA JASMONATE-INDUCED PROTEIN-LIKE"/>
    <property type="match status" value="1"/>
</dbReference>
<name>A0A978VGG4_ZIZJJ</name>
<sequence>MGKYGRPIDDANLSGRERAQKALDEMGSIKEQAMRWVKYQKELSGNGVSTLCMIYNATGNDVNLVGRHDWAGLGFHGGFKHNPVDHYPKVIANGEIGVFLHVHEESKPTGSIGAVVYRGVNGTGDKYCDFMLAWYNSWNNTFNRAAYSEVREMDHYKDDGVWV</sequence>